<sequence length="104" mass="10489">MFSKATLFFTAAVVIVAAGATPTTSPCNTGPVQCCDHTQQASGPTTLTGIGEVDFGDTSTLIAYGNCSPVLPVLGGPKCQGQTVCCDNTQFEGLVNVGCTNVAV</sequence>
<evidence type="ECO:0000256" key="1">
    <source>
        <dbReference type="ARBA" id="ARBA00004191"/>
    </source>
</evidence>
<evidence type="ECO:0000256" key="3">
    <source>
        <dbReference type="ARBA" id="ARBA00022512"/>
    </source>
</evidence>
<comment type="subcellular location">
    <subcellularLocation>
        <location evidence="1 6">Secreted</location>
        <location evidence="1 6">Cell wall</location>
    </subcellularLocation>
</comment>
<dbReference type="AlphaFoldDB" id="A0A8H6ZKX9"/>
<protein>
    <recommendedName>
        <fullName evidence="6">Hydrophobin</fullName>
    </recommendedName>
</protein>
<dbReference type="GO" id="GO:0009277">
    <property type="term" value="C:fungal-type cell wall"/>
    <property type="evidence" value="ECO:0007669"/>
    <property type="project" value="InterPro"/>
</dbReference>
<keyword evidence="5 6" id="KW-1015">Disulfide bond</keyword>
<evidence type="ECO:0000256" key="2">
    <source>
        <dbReference type="ARBA" id="ARBA00010446"/>
    </source>
</evidence>
<dbReference type="RefSeq" id="XP_036625830.1">
    <property type="nucleotide sequence ID" value="XM_036772184.1"/>
</dbReference>
<keyword evidence="3 6" id="KW-0134">Cell wall</keyword>
<keyword evidence="6" id="KW-0732">Signal</keyword>
<evidence type="ECO:0000256" key="6">
    <source>
        <dbReference type="RuleBase" id="RU365009"/>
    </source>
</evidence>
<feature type="chain" id="PRO_5034788168" description="Hydrophobin" evidence="6">
    <location>
        <begin position="21"/>
        <end position="104"/>
    </location>
</feature>
<dbReference type="GO" id="GO:0005199">
    <property type="term" value="F:structural constituent of cell wall"/>
    <property type="evidence" value="ECO:0007669"/>
    <property type="project" value="InterPro"/>
</dbReference>
<evidence type="ECO:0000256" key="4">
    <source>
        <dbReference type="ARBA" id="ARBA00022525"/>
    </source>
</evidence>
<evidence type="ECO:0000313" key="8">
    <source>
        <dbReference type="Proteomes" id="UP000623687"/>
    </source>
</evidence>
<comment type="caution">
    <text evidence="7">The sequence shown here is derived from an EMBL/GenBank/DDBJ whole genome shotgun (WGS) entry which is preliminary data.</text>
</comment>
<dbReference type="EMBL" id="JACETU010000011">
    <property type="protein sequence ID" value="KAF7416283.1"/>
    <property type="molecule type" value="Genomic_DNA"/>
</dbReference>
<dbReference type="OrthoDB" id="4225815at2759"/>
<dbReference type="VEuPathDB" id="FungiDB:PC9H_002548"/>
<keyword evidence="4 6" id="KW-0964">Secreted</keyword>
<comment type="similarity">
    <text evidence="2 6">Belongs to the fungal hydrophobin family.</text>
</comment>
<name>A0A8H6ZKX9_PLEOS</name>
<dbReference type="GeneID" id="59372389"/>
<dbReference type="CDD" id="cd23507">
    <property type="entry name" value="hydrophobin_I"/>
    <property type="match status" value="1"/>
</dbReference>
<gene>
    <name evidence="7" type="ORF">PC9H_002548</name>
</gene>
<accession>A0A8H6ZKX9</accession>
<proteinExistence type="inferred from homology"/>
<evidence type="ECO:0000313" key="7">
    <source>
        <dbReference type="EMBL" id="KAF7416283.1"/>
    </source>
</evidence>
<evidence type="ECO:0000256" key="5">
    <source>
        <dbReference type="ARBA" id="ARBA00023157"/>
    </source>
</evidence>
<dbReference type="Pfam" id="PF01185">
    <property type="entry name" value="Hydrophobin"/>
    <property type="match status" value="1"/>
</dbReference>
<keyword evidence="8" id="KW-1185">Reference proteome</keyword>
<dbReference type="SMART" id="SM00075">
    <property type="entry name" value="HYDRO"/>
    <property type="match status" value="1"/>
</dbReference>
<feature type="signal peptide" evidence="6">
    <location>
        <begin position="1"/>
        <end position="20"/>
    </location>
</feature>
<dbReference type="Proteomes" id="UP000623687">
    <property type="component" value="Unassembled WGS sequence"/>
</dbReference>
<reference evidence="7" key="1">
    <citation type="submission" date="2019-07" db="EMBL/GenBank/DDBJ databases">
        <authorList>
            <person name="Palmer J.M."/>
        </authorList>
    </citation>
    <scope>NUCLEOTIDE SEQUENCE</scope>
    <source>
        <strain evidence="7">PC9</strain>
    </source>
</reference>
<dbReference type="InterPro" id="IPR001338">
    <property type="entry name" value="Class_I_Hydrophobin"/>
</dbReference>
<organism evidence="7 8">
    <name type="scientific">Pleurotus ostreatus</name>
    <name type="common">Oyster mushroom</name>
    <name type="synonym">White-rot fungus</name>
    <dbReference type="NCBI Taxonomy" id="5322"/>
    <lineage>
        <taxon>Eukaryota</taxon>
        <taxon>Fungi</taxon>
        <taxon>Dikarya</taxon>
        <taxon>Basidiomycota</taxon>
        <taxon>Agaricomycotina</taxon>
        <taxon>Agaricomycetes</taxon>
        <taxon>Agaricomycetidae</taxon>
        <taxon>Agaricales</taxon>
        <taxon>Pleurotineae</taxon>
        <taxon>Pleurotaceae</taxon>
        <taxon>Pleurotus</taxon>
    </lineage>
</organism>